<dbReference type="GO" id="GO:0030570">
    <property type="term" value="F:pectate lyase activity"/>
    <property type="evidence" value="ECO:0007669"/>
    <property type="project" value="InterPro"/>
</dbReference>
<name>A0A895YSN0_9ACTN</name>
<dbReference type="Gene3D" id="2.80.10.50">
    <property type="match status" value="3"/>
</dbReference>
<dbReference type="InterPro" id="IPR045032">
    <property type="entry name" value="PEL"/>
</dbReference>
<feature type="domain" description="Ricin B lectin" evidence="4">
    <location>
        <begin position="14"/>
        <end position="150"/>
    </location>
</feature>
<dbReference type="InterPro" id="IPR006626">
    <property type="entry name" value="PbH1"/>
</dbReference>
<evidence type="ECO:0000256" key="1">
    <source>
        <dbReference type="ARBA" id="ARBA00023239"/>
    </source>
</evidence>
<dbReference type="GO" id="GO:0000272">
    <property type="term" value="P:polysaccharide catabolic process"/>
    <property type="evidence" value="ECO:0007669"/>
    <property type="project" value="UniProtKB-KW"/>
</dbReference>
<dbReference type="AlphaFoldDB" id="A0A895YSN0"/>
<organism evidence="6 7">
    <name type="scientific">Natronosporangium hydrolyticum</name>
    <dbReference type="NCBI Taxonomy" id="2811111"/>
    <lineage>
        <taxon>Bacteria</taxon>
        <taxon>Bacillati</taxon>
        <taxon>Actinomycetota</taxon>
        <taxon>Actinomycetes</taxon>
        <taxon>Micromonosporales</taxon>
        <taxon>Micromonosporaceae</taxon>
        <taxon>Natronosporangium</taxon>
    </lineage>
</organism>
<feature type="region of interest" description="Disordered" evidence="3">
    <location>
        <begin position="153"/>
        <end position="175"/>
    </location>
</feature>
<dbReference type="InterPro" id="IPR012334">
    <property type="entry name" value="Pectin_lyas_fold"/>
</dbReference>
<dbReference type="Proteomes" id="UP000662857">
    <property type="component" value="Chromosome"/>
</dbReference>
<dbReference type="Pfam" id="PF00544">
    <property type="entry name" value="Pectate_lyase_4"/>
    <property type="match status" value="1"/>
</dbReference>
<dbReference type="PANTHER" id="PTHR31683:SF18">
    <property type="entry name" value="PECTATE LYASE 21-RELATED"/>
    <property type="match status" value="1"/>
</dbReference>
<dbReference type="SUPFAM" id="SSF51126">
    <property type="entry name" value="Pectin lyase-like"/>
    <property type="match status" value="1"/>
</dbReference>
<accession>A0A895YSN0</accession>
<comment type="subcellular location">
    <subcellularLocation>
        <location evidence="2">Secreted</location>
    </subcellularLocation>
</comment>
<keyword evidence="2" id="KW-0624">Polysaccharide degradation</keyword>
<dbReference type="SMART" id="SM00710">
    <property type="entry name" value="PbH1"/>
    <property type="match status" value="4"/>
</dbReference>
<dbReference type="PROSITE" id="PS50231">
    <property type="entry name" value="RICIN_B_LECTIN"/>
    <property type="match status" value="1"/>
</dbReference>
<dbReference type="Pfam" id="PF14200">
    <property type="entry name" value="RicinB_lectin_2"/>
    <property type="match status" value="2"/>
</dbReference>
<dbReference type="EMBL" id="CP070499">
    <property type="protein sequence ID" value="QSB17120.1"/>
    <property type="molecule type" value="Genomic_DNA"/>
</dbReference>
<dbReference type="KEGG" id="nhy:JQS43_05385"/>
<dbReference type="CDD" id="cd00161">
    <property type="entry name" value="beta-trefoil_Ricin-like"/>
    <property type="match status" value="1"/>
</dbReference>
<evidence type="ECO:0000259" key="4">
    <source>
        <dbReference type="SMART" id="SM00458"/>
    </source>
</evidence>
<dbReference type="PANTHER" id="PTHR31683">
    <property type="entry name" value="PECTATE LYASE 18-RELATED"/>
    <property type="match status" value="1"/>
</dbReference>
<feature type="domain" description="Pectate lyase" evidence="5">
    <location>
        <begin position="180"/>
        <end position="384"/>
    </location>
</feature>
<keyword evidence="2" id="KW-0119">Carbohydrate metabolism</keyword>
<evidence type="ECO:0000313" key="7">
    <source>
        <dbReference type="Proteomes" id="UP000662857"/>
    </source>
</evidence>
<keyword evidence="2" id="KW-0964">Secreted</keyword>
<dbReference type="Gene3D" id="2.160.20.10">
    <property type="entry name" value="Single-stranded right-handed beta-helix, Pectin lyase-like"/>
    <property type="match status" value="1"/>
</dbReference>
<reference evidence="6" key="1">
    <citation type="submission" date="2021-02" db="EMBL/GenBank/DDBJ databases">
        <title>Natrosporangium hydrolyticum gen. nov., sp. nov, a haloalkaliphilic actinobacterium from a soda solonchak soil.</title>
        <authorList>
            <person name="Sorokin D.Y."/>
            <person name="Khijniak T.V."/>
            <person name="Zakharycheva A.P."/>
            <person name="Boueva O.V."/>
            <person name="Ariskina E.V."/>
            <person name="Hahnke R.L."/>
            <person name="Bunk B."/>
            <person name="Sproer C."/>
            <person name="Schumann P."/>
            <person name="Evtushenko L.I."/>
            <person name="Kublanov I.V."/>
        </authorList>
    </citation>
    <scope>NUCLEOTIDE SEQUENCE</scope>
    <source>
        <strain evidence="6">DSM 106523</strain>
    </source>
</reference>
<dbReference type="SUPFAM" id="SSF50370">
    <property type="entry name" value="Ricin B-like lectins"/>
    <property type="match status" value="1"/>
</dbReference>
<evidence type="ECO:0000256" key="2">
    <source>
        <dbReference type="RuleBase" id="RU361173"/>
    </source>
</evidence>
<evidence type="ECO:0000313" key="6">
    <source>
        <dbReference type="EMBL" id="QSB17120.1"/>
    </source>
</evidence>
<proteinExistence type="inferred from homology"/>
<dbReference type="SMART" id="SM00656">
    <property type="entry name" value="Amb_all"/>
    <property type="match status" value="1"/>
</dbReference>
<keyword evidence="1 2" id="KW-0456">Lyase</keyword>
<evidence type="ECO:0000256" key="3">
    <source>
        <dbReference type="SAM" id="MobiDB-lite"/>
    </source>
</evidence>
<evidence type="ECO:0000259" key="5">
    <source>
        <dbReference type="SMART" id="SM00656"/>
    </source>
</evidence>
<dbReference type="InterPro" id="IPR011050">
    <property type="entry name" value="Pectin_lyase_fold/virulence"/>
</dbReference>
<protein>
    <submittedName>
        <fullName evidence="6">RICIN domain-containing protein</fullName>
    </submittedName>
</protein>
<dbReference type="SMART" id="SM00458">
    <property type="entry name" value="RICIN"/>
    <property type="match status" value="1"/>
</dbReference>
<comment type="similarity">
    <text evidence="2">Belongs to the polysaccharide lyase 1 family.</text>
</comment>
<keyword evidence="7" id="KW-1185">Reference proteome</keyword>
<dbReference type="InterPro" id="IPR000772">
    <property type="entry name" value="Ricin_B_lectin"/>
</dbReference>
<sequence>MPSSPATAQVQPGTYYQLISRHSGLAVDVAGGSTSAGAEVVQHSPGQQANQQFEFVPAGNGYYRIVARHSGMALDVYNWNPDNGAEIRQWHDLSGENQQWQIVDRGDGYASFINRFSGKALDLWEWATHSGARLSQYDSHGTWNQQWQLAPVDGGGGTPPPPGGPIGWASMNGGTTGGGNASPITVTSAAALSNAVGSASPAVIHVSGTINCSGMLRTRSNKTILGVGSNATIAGCGFNINGDHNVIIRNIHFRDWNDDAVNVQESATNIWVDHNSFTNGYDGAVDVKRESDFVTVSWNHFYNHDKSMLLGHSDGHTADIGNLRVTYHHNYFDGTHTRHPRVRFGNPVHVFNNYFRDNREYGVASTMGAGVLVEGNYFQNVSNPTHVGYAASGPGSLVFRDNVLVNSGTPETGGSVASIPYSYQLTNPQNVPSTVVNGAGAGRLSF</sequence>
<dbReference type="InterPro" id="IPR002022">
    <property type="entry name" value="Pec_lyase"/>
</dbReference>
<gene>
    <name evidence="6" type="ORF">JQS43_05385</name>
</gene>
<dbReference type="InterPro" id="IPR035992">
    <property type="entry name" value="Ricin_B-like_lectins"/>
</dbReference>
<dbReference type="GO" id="GO:0005576">
    <property type="term" value="C:extracellular region"/>
    <property type="evidence" value="ECO:0007669"/>
    <property type="project" value="UniProtKB-SubCell"/>
</dbReference>